<feature type="modified residue" description="N-methylphenylalanine" evidence="11">
    <location>
        <position position="10"/>
    </location>
</feature>
<dbReference type="Proteomes" id="UP000193006">
    <property type="component" value="Chromosome"/>
</dbReference>
<dbReference type="InterPro" id="IPR045584">
    <property type="entry name" value="Pilin-like"/>
</dbReference>
<reference evidence="12 13" key="1">
    <citation type="submission" date="2017-04" db="EMBL/GenBank/DDBJ databases">
        <title>Bacillus krulwichiae AM31D Genome sequencing and assembly.</title>
        <authorList>
            <person name="Krulwich T.A."/>
            <person name="Anastor L."/>
            <person name="Ehrlich R."/>
            <person name="Ehrlich G.D."/>
            <person name="Janto B."/>
        </authorList>
    </citation>
    <scope>NUCLEOTIDE SEQUENCE [LARGE SCALE GENOMIC DNA]</scope>
    <source>
        <strain evidence="12 13">AM31D</strain>
    </source>
</reference>
<keyword evidence="6 10" id="KW-1133">Transmembrane helix</keyword>
<dbReference type="NCBIfam" id="NF040999">
    <property type="entry name" value="pilin_ComGC"/>
    <property type="match status" value="1"/>
</dbReference>
<feature type="transmembrane region" description="Helical" evidence="10">
    <location>
        <begin position="12"/>
        <end position="30"/>
    </location>
</feature>
<protein>
    <recommendedName>
        <fullName evidence="10">ComG operon protein 3</fullName>
    </recommendedName>
</protein>
<dbReference type="PANTHER" id="PTHR30093:SF2">
    <property type="entry name" value="TYPE II SECRETION SYSTEM PROTEIN H"/>
    <property type="match status" value="1"/>
</dbReference>
<comment type="subcellular location">
    <subcellularLocation>
        <location evidence="1">Cell membrane</location>
        <topology evidence="1">Single-pass membrane protein</topology>
    </subcellularLocation>
    <subcellularLocation>
        <location evidence="2">Cell surface</location>
    </subcellularLocation>
</comment>
<keyword evidence="8 10" id="KW-0178">Competence</keyword>
<name>A0A1X9MH30_9BACI</name>
<evidence type="ECO:0000313" key="12">
    <source>
        <dbReference type="EMBL" id="ARK31433.1"/>
    </source>
</evidence>
<comment type="function">
    <text evidence="10">Required for transformation and DNA binding.</text>
</comment>
<comment type="subunit">
    <text evidence="10">Homodimer.</text>
</comment>
<evidence type="ECO:0000256" key="6">
    <source>
        <dbReference type="ARBA" id="ARBA00022989"/>
    </source>
</evidence>
<dbReference type="GO" id="GO:0009986">
    <property type="term" value="C:cell surface"/>
    <property type="evidence" value="ECO:0007669"/>
    <property type="project" value="UniProtKB-SubCell"/>
</dbReference>
<dbReference type="GO" id="GO:0015627">
    <property type="term" value="C:type II protein secretion system complex"/>
    <property type="evidence" value="ECO:0007669"/>
    <property type="project" value="InterPro"/>
</dbReference>
<dbReference type="STRING" id="199441.BkAM31D_17095"/>
<evidence type="ECO:0000256" key="7">
    <source>
        <dbReference type="ARBA" id="ARBA00023136"/>
    </source>
</evidence>
<dbReference type="RefSeq" id="WP_066160818.1">
    <property type="nucleotide sequence ID" value="NZ_CP020814.1"/>
</dbReference>
<evidence type="ECO:0000256" key="3">
    <source>
        <dbReference type="ARBA" id="ARBA00022475"/>
    </source>
</evidence>
<dbReference type="NCBIfam" id="TIGR02532">
    <property type="entry name" value="IV_pilin_GFxxxE"/>
    <property type="match status" value="1"/>
</dbReference>
<keyword evidence="3 10" id="KW-1003">Cell membrane</keyword>
<dbReference type="GO" id="GO:0015628">
    <property type="term" value="P:protein secretion by the type II secretion system"/>
    <property type="evidence" value="ECO:0007669"/>
    <property type="project" value="InterPro"/>
</dbReference>
<gene>
    <name evidence="12" type="primary">comGC</name>
    <name evidence="12" type="ORF">BkAM31D_17095</name>
</gene>
<evidence type="ECO:0000256" key="2">
    <source>
        <dbReference type="ARBA" id="ARBA00004241"/>
    </source>
</evidence>
<feature type="chain" id="PRO_5035517783" description="ComG operon protein 3" evidence="11">
    <location>
        <begin position="10"/>
        <end position="102"/>
    </location>
</feature>
<dbReference type="PIRSF" id="PIRSF029928">
    <property type="entry name" value="Late_competence_ComGC"/>
    <property type="match status" value="1"/>
</dbReference>
<comment type="similarity">
    <text evidence="9 10">Belongs to the ComGC family.</text>
</comment>
<dbReference type="PANTHER" id="PTHR30093">
    <property type="entry name" value="GENERAL SECRETION PATHWAY PROTEIN G"/>
    <property type="match status" value="1"/>
</dbReference>
<keyword evidence="13" id="KW-1185">Reference proteome</keyword>
<dbReference type="KEGG" id="bkw:BkAM31D_17095"/>
<keyword evidence="5 10" id="KW-0812">Transmembrane</keyword>
<evidence type="ECO:0000313" key="13">
    <source>
        <dbReference type="Proteomes" id="UP000193006"/>
    </source>
</evidence>
<accession>A0A1X9MH30</accession>
<dbReference type="InterPro" id="IPR016940">
    <property type="entry name" value="ComGC"/>
</dbReference>
<dbReference type="SUPFAM" id="SSF54523">
    <property type="entry name" value="Pili subunits"/>
    <property type="match status" value="1"/>
</dbReference>
<keyword evidence="4 11" id="KW-0488">Methylation</keyword>
<dbReference type="GO" id="GO:0005886">
    <property type="term" value="C:plasma membrane"/>
    <property type="evidence" value="ECO:0007669"/>
    <property type="project" value="UniProtKB-SubCell"/>
</dbReference>
<dbReference type="InterPro" id="IPR000983">
    <property type="entry name" value="Bac_GSPG_pilin"/>
</dbReference>
<proteinExistence type="inferred from homology"/>
<feature type="propeptide" id="PRO_5035517784" evidence="11">
    <location>
        <begin position="1"/>
        <end position="9"/>
    </location>
</feature>
<organism evidence="12 13">
    <name type="scientific">Halalkalibacter krulwichiae</name>
    <dbReference type="NCBI Taxonomy" id="199441"/>
    <lineage>
        <taxon>Bacteria</taxon>
        <taxon>Bacillati</taxon>
        <taxon>Bacillota</taxon>
        <taxon>Bacilli</taxon>
        <taxon>Bacillales</taxon>
        <taxon>Bacillaceae</taxon>
        <taxon>Halalkalibacter</taxon>
    </lineage>
</organism>
<dbReference type="EMBL" id="CP020814">
    <property type="protein sequence ID" value="ARK31433.1"/>
    <property type="molecule type" value="Genomic_DNA"/>
</dbReference>
<evidence type="ECO:0000256" key="8">
    <source>
        <dbReference type="ARBA" id="ARBA00023287"/>
    </source>
</evidence>
<evidence type="ECO:0000256" key="1">
    <source>
        <dbReference type="ARBA" id="ARBA00004162"/>
    </source>
</evidence>
<evidence type="ECO:0000256" key="9">
    <source>
        <dbReference type="ARBA" id="ARBA00043982"/>
    </source>
</evidence>
<sequence length="102" mass="11197">MKIVRKQDGFTLIEMLIVLMIISVLLLIVVPNMSKNNDVANDKGCEATVKLIQAQVHAYKLENTSFPQNLDVLESEKYVEKITCPNGADVGYDASTGIVSTP</sequence>
<dbReference type="Pfam" id="PF07963">
    <property type="entry name" value="N_methyl"/>
    <property type="match status" value="1"/>
</dbReference>
<dbReference type="PRINTS" id="PR00813">
    <property type="entry name" value="BCTERIALGSPG"/>
</dbReference>
<dbReference type="GO" id="GO:0030420">
    <property type="term" value="P:establishment of competence for transformation"/>
    <property type="evidence" value="ECO:0007669"/>
    <property type="project" value="UniProtKB-UniRule"/>
</dbReference>
<evidence type="ECO:0000256" key="5">
    <source>
        <dbReference type="ARBA" id="ARBA00022692"/>
    </source>
</evidence>
<evidence type="ECO:0000256" key="4">
    <source>
        <dbReference type="ARBA" id="ARBA00022481"/>
    </source>
</evidence>
<evidence type="ECO:0000256" key="11">
    <source>
        <dbReference type="PIRSR" id="PIRSR029928-50"/>
    </source>
</evidence>
<dbReference type="AlphaFoldDB" id="A0A1X9MH30"/>
<evidence type="ECO:0000256" key="10">
    <source>
        <dbReference type="PIRNR" id="PIRNR029928"/>
    </source>
</evidence>
<dbReference type="InterPro" id="IPR012902">
    <property type="entry name" value="N_methyl_site"/>
</dbReference>
<dbReference type="Gene3D" id="3.30.700.10">
    <property type="entry name" value="Glycoprotein, Type 4 Pilin"/>
    <property type="match status" value="1"/>
</dbReference>
<keyword evidence="10" id="KW-0813">Transport</keyword>
<keyword evidence="7 10" id="KW-0472">Membrane</keyword>